<gene>
    <name evidence="1" type="ORF">Tco_0953611</name>
</gene>
<accession>A0ABQ5E340</accession>
<keyword evidence="2" id="KW-1185">Reference proteome</keyword>
<proteinExistence type="predicted"/>
<dbReference type="EMBL" id="BQNB010015853">
    <property type="protein sequence ID" value="GJT44896.1"/>
    <property type="molecule type" value="Genomic_DNA"/>
</dbReference>
<organism evidence="1 2">
    <name type="scientific">Tanacetum coccineum</name>
    <dbReference type="NCBI Taxonomy" id="301880"/>
    <lineage>
        <taxon>Eukaryota</taxon>
        <taxon>Viridiplantae</taxon>
        <taxon>Streptophyta</taxon>
        <taxon>Embryophyta</taxon>
        <taxon>Tracheophyta</taxon>
        <taxon>Spermatophyta</taxon>
        <taxon>Magnoliopsida</taxon>
        <taxon>eudicotyledons</taxon>
        <taxon>Gunneridae</taxon>
        <taxon>Pentapetalae</taxon>
        <taxon>asterids</taxon>
        <taxon>campanulids</taxon>
        <taxon>Asterales</taxon>
        <taxon>Asteraceae</taxon>
        <taxon>Asteroideae</taxon>
        <taxon>Anthemideae</taxon>
        <taxon>Anthemidinae</taxon>
        <taxon>Tanacetum</taxon>
    </lineage>
</organism>
<protein>
    <submittedName>
        <fullName evidence="1">Uncharacterized protein</fullName>
    </submittedName>
</protein>
<name>A0ABQ5E340_9ASTR</name>
<sequence length="113" mass="13317">MTSLAKCMALKEHVGGWEWADIMALYCRNVVEEDSEFVRRMGVLLQEIEATYNERTDFIKELEAVLGVDAAVKTTEFLNDALWKDERRLQRLHKLRMDVDLMAYEKEKFTEKL</sequence>
<evidence type="ECO:0000313" key="1">
    <source>
        <dbReference type="EMBL" id="GJT44896.1"/>
    </source>
</evidence>
<comment type="caution">
    <text evidence="1">The sequence shown here is derived from an EMBL/GenBank/DDBJ whole genome shotgun (WGS) entry which is preliminary data.</text>
</comment>
<reference evidence="1" key="2">
    <citation type="submission" date="2022-01" db="EMBL/GenBank/DDBJ databases">
        <authorList>
            <person name="Yamashiro T."/>
            <person name="Shiraishi A."/>
            <person name="Satake H."/>
            <person name="Nakayama K."/>
        </authorList>
    </citation>
    <scope>NUCLEOTIDE SEQUENCE</scope>
</reference>
<evidence type="ECO:0000313" key="2">
    <source>
        <dbReference type="Proteomes" id="UP001151760"/>
    </source>
</evidence>
<dbReference type="Proteomes" id="UP001151760">
    <property type="component" value="Unassembled WGS sequence"/>
</dbReference>
<reference evidence="1" key="1">
    <citation type="journal article" date="2022" name="Int. J. Mol. Sci.">
        <title>Draft Genome of Tanacetum Coccineum: Genomic Comparison of Closely Related Tanacetum-Family Plants.</title>
        <authorList>
            <person name="Yamashiro T."/>
            <person name="Shiraishi A."/>
            <person name="Nakayama K."/>
            <person name="Satake H."/>
        </authorList>
    </citation>
    <scope>NUCLEOTIDE SEQUENCE</scope>
</reference>